<keyword evidence="2" id="KW-1185">Reference proteome</keyword>
<sequence>MEEFSDIGSYIRIPCQQIKLRENEQKSHPALVEAIAEKLKANGRNYLPLIVEEVDEDEYEVLLNADVLEAAQKAKLDFVWCILADEQRRKQIEVEAKQRFEVNILTASEKTIAEMLDYIKSVNPSFRQIDPEQAAKAIVENRSETWKSFRPLTKLRCQIGEKKLKTLETYFCL</sequence>
<reference evidence="1 2" key="1">
    <citation type="submission" date="2024-09" db="EMBL/GenBank/DDBJ databases">
        <title>Floridaenema gen nov. (Aerosakkonemataceae, Aerosakkonematales ord. nov., Cyanobacteria) from benthic tropical and subtropical fresh waters, with the description of four new species.</title>
        <authorList>
            <person name="Moretto J.A."/>
            <person name="Berthold D.E."/>
            <person name="Lefler F.W."/>
            <person name="Huang I.-S."/>
            <person name="Laughinghouse H. IV."/>
        </authorList>
    </citation>
    <scope>NUCLEOTIDE SEQUENCE [LARGE SCALE GENOMIC DNA]</scope>
    <source>
        <strain evidence="1 2">BLCC-F46</strain>
    </source>
</reference>
<proteinExistence type="predicted"/>
<evidence type="ECO:0000313" key="1">
    <source>
        <dbReference type="EMBL" id="MFB2882383.1"/>
    </source>
</evidence>
<comment type="caution">
    <text evidence="1">The sequence shown here is derived from an EMBL/GenBank/DDBJ whole genome shotgun (WGS) entry which is preliminary data.</text>
</comment>
<dbReference type="EMBL" id="JBHFNQ010000271">
    <property type="protein sequence ID" value="MFB2882383.1"/>
    <property type="molecule type" value="Genomic_DNA"/>
</dbReference>
<evidence type="ECO:0000313" key="2">
    <source>
        <dbReference type="Proteomes" id="UP001576774"/>
    </source>
</evidence>
<accession>A0ABV4XHW5</accession>
<name>A0ABV4XHW5_9CYAN</name>
<protein>
    <submittedName>
        <fullName evidence="1">Uncharacterized protein</fullName>
    </submittedName>
</protein>
<dbReference type="RefSeq" id="WP_413275333.1">
    <property type="nucleotide sequence ID" value="NZ_JBHFNQ010000271.1"/>
</dbReference>
<organism evidence="1 2">
    <name type="scientific">Floridaenema aerugineum BLCC-F46</name>
    <dbReference type="NCBI Taxonomy" id="3153654"/>
    <lineage>
        <taxon>Bacteria</taxon>
        <taxon>Bacillati</taxon>
        <taxon>Cyanobacteriota</taxon>
        <taxon>Cyanophyceae</taxon>
        <taxon>Oscillatoriophycideae</taxon>
        <taxon>Aerosakkonematales</taxon>
        <taxon>Aerosakkonemataceae</taxon>
        <taxon>Floridanema</taxon>
        <taxon>Floridanema aerugineum</taxon>
    </lineage>
</organism>
<gene>
    <name evidence="1" type="ORF">ACE1CC_36520</name>
</gene>
<dbReference type="Proteomes" id="UP001576774">
    <property type="component" value="Unassembled WGS sequence"/>
</dbReference>
<dbReference type="Gene3D" id="3.90.1530.10">
    <property type="entry name" value="Conserved hypothetical protein from pyrococcus furiosus pfu- 392566-001, ParB domain"/>
    <property type="match status" value="1"/>
</dbReference>